<accession>A0A4R6BEL1</accession>
<dbReference type="InterPro" id="IPR047794">
    <property type="entry name" value="C45_proenzyme-like"/>
</dbReference>
<feature type="domain" description="Peptidase C45 hydrolase" evidence="1">
    <location>
        <begin position="104"/>
        <end position="310"/>
    </location>
</feature>
<name>A0A4R6BEL1_9STAP</name>
<dbReference type="InterPro" id="IPR047801">
    <property type="entry name" value="Peptidase_C45"/>
</dbReference>
<reference evidence="2 3" key="1">
    <citation type="submission" date="2019-01" db="EMBL/GenBank/DDBJ databases">
        <title>Draft genome sequences of the type strains of six Macrococcus species.</title>
        <authorList>
            <person name="Mazhar S."/>
            <person name="Altermann E."/>
            <person name="Hill C."/>
            <person name="Mcauliffe O."/>
        </authorList>
    </citation>
    <scope>NUCLEOTIDE SEQUENCE [LARGE SCALE GENOMIC DNA]</scope>
    <source>
        <strain evidence="2 3">CCM4811</strain>
    </source>
</reference>
<dbReference type="InterPro" id="IPR005079">
    <property type="entry name" value="Peptidase_C45_hydrolase"/>
</dbReference>
<comment type="caution">
    <text evidence="2">The sequence shown here is derived from an EMBL/GenBank/DDBJ whole genome shotgun (WGS) entry which is preliminary data.</text>
</comment>
<dbReference type="AlphaFoldDB" id="A0A4R6BEL1"/>
<dbReference type="CDD" id="cd01935">
    <property type="entry name" value="Ntn_CGH_like"/>
    <property type="match status" value="1"/>
</dbReference>
<dbReference type="GO" id="GO:0016746">
    <property type="term" value="F:acyltransferase activity"/>
    <property type="evidence" value="ECO:0007669"/>
    <property type="project" value="UniProtKB-KW"/>
</dbReference>
<protein>
    <submittedName>
        <fullName evidence="2">Acyl-CoA--6-aminopenicillanic acid acyltransferase</fullName>
    </submittedName>
</protein>
<organism evidence="2 3">
    <name type="scientific">Macrococcus brunensis</name>
    <dbReference type="NCBI Taxonomy" id="198483"/>
    <lineage>
        <taxon>Bacteria</taxon>
        <taxon>Bacillati</taxon>
        <taxon>Bacillota</taxon>
        <taxon>Bacilli</taxon>
        <taxon>Bacillales</taxon>
        <taxon>Staphylococcaceae</taxon>
        <taxon>Macrococcus</taxon>
    </lineage>
</organism>
<keyword evidence="2" id="KW-0012">Acyltransferase</keyword>
<gene>
    <name evidence="2" type="ORF">ERX27_03745</name>
</gene>
<dbReference type="Pfam" id="PF03417">
    <property type="entry name" value="AAT"/>
    <property type="match status" value="1"/>
</dbReference>
<dbReference type="InterPro" id="IPR029055">
    <property type="entry name" value="Ntn_hydrolases_N"/>
</dbReference>
<dbReference type="SUPFAM" id="SSF56235">
    <property type="entry name" value="N-terminal nucleophile aminohydrolases (Ntn hydrolases)"/>
    <property type="match status" value="1"/>
</dbReference>
<evidence type="ECO:0000259" key="1">
    <source>
        <dbReference type="Pfam" id="PF03417"/>
    </source>
</evidence>
<dbReference type="Proteomes" id="UP000295310">
    <property type="component" value="Unassembled WGS sequence"/>
</dbReference>
<dbReference type="NCBIfam" id="NF040521">
    <property type="entry name" value="C45_proenzyme"/>
    <property type="match status" value="1"/>
</dbReference>
<keyword evidence="3" id="KW-1185">Reference proteome</keyword>
<evidence type="ECO:0000313" key="3">
    <source>
        <dbReference type="Proteomes" id="UP000295310"/>
    </source>
</evidence>
<evidence type="ECO:0000313" key="2">
    <source>
        <dbReference type="EMBL" id="TDL98261.1"/>
    </source>
</evidence>
<sequence>MQQVKSVITEFRGGHYDFGLEQAEWLKSTLMMENREREWRLRRPRFDIDSVETEKVYQQFAPKIWEELMGIQDGLKLSLEQILLNFGHYRVYAKESGCSVFTSDSYLVRNYDYHPATYDGRLTFFQPNDGGLATMAPVSRITGRMDGINEKGLTMGYNFMHRKKPGDGFVCYMVGRLILETCATVQDVVDLLQEIPHRSSFSYIVLDPSGTTKIIEITPRDVVVRDHHYCTNHFEVLTHENRRVLTDSEMRMQAMTEQVTDALAADQAFRVMNNTEAGIFSDKYSSWSGTIHTSCYFPKELKALFALGGNQSPVELDFGRWLSGHALDIKTIHGQIDSDITFASE</sequence>
<dbReference type="Gene3D" id="3.60.60.10">
    <property type="entry name" value="Penicillin V Acylase, Chain A"/>
    <property type="match status" value="1"/>
</dbReference>
<proteinExistence type="predicted"/>
<dbReference type="PANTHER" id="PTHR34180">
    <property type="entry name" value="PEPTIDASE C45"/>
    <property type="match status" value="1"/>
</dbReference>
<dbReference type="OrthoDB" id="8617387at2"/>
<dbReference type="PANTHER" id="PTHR34180:SF1">
    <property type="entry name" value="BETA-ALANYL-DOPAMINE_CARCININE HYDROLASE"/>
    <property type="match status" value="1"/>
</dbReference>
<keyword evidence="2" id="KW-0808">Transferase</keyword>
<dbReference type="RefSeq" id="WP_133431500.1">
    <property type="nucleotide sequence ID" value="NZ_SCWA01000005.1"/>
</dbReference>
<dbReference type="EMBL" id="SCWA01000005">
    <property type="protein sequence ID" value="TDL98261.1"/>
    <property type="molecule type" value="Genomic_DNA"/>
</dbReference>